<accession>A0A075GQY5</accession>
<reference evidence="2" key="1">
    <citation type="journal article" date="2014" name="Genome Biol. Evol.">
        <title>Pangenome evidence for extensive interdomain horizontal transfer affecting lineage core and shell genes in uncultured planktonic thaumarchaeota and euryarchaeota.</title>
        <authorList>
            <person name="Deschamps P."/>
            <person name="Zivanovic Y."/>
            <person name="Moreira D."/>
            <person name="Rodriguez-Valera F."/>
            <person name="Lopez-Garcia P."/>
        </authorList>
    </citation>
    <scope>NUCLEOTIDE SEQUENCE</scope>
</reference>
<name>A0A075GQY5_9EURY</name>
<dbReference type="AlphaFoldDB" id="A0A075GQY5"/>
<dbReference type="InterPro" id="IPR044044">
    <property type="entry name" value="DUF5679"/>
</dbReference>
<dbReference type="Pfam" id="PF18930">
    <property type="entry name" value="DUF5679"/>
    <property type="match status" value="1"/>
</dbReference>
<protein>
    <recommendedName>
        <fullName evidence="1">DUF5679 domain-containing protein</fullName>
    </recommendedName>
</protein>
<feature type="domain" description="DUF5679" evidence="1">
    <location>
        <begin position="5"/>
        <end position="44"/>
    </location>
</feature>
<evidence type="ECO:0000313" key="2">
    <source>
        <dbReference type="EMBL" id="AIF06396.1"/>
    </source>
</evidence>
<evidence type="ECO:0000259" key="1">
    <source>
        <dbReference type="Pfam" id="PF18930"/>
    </source>
</evidence>
<dbReference type="EMBL" id="KF900768">
    <property type="protein sequence ID" value="AIF06396.1"/>
    <property type="molecule type" value="Genomic_DNA"/>
</dbReference>
<organism evidence="2">
    <name type="scientific">uncultured marine group II/III euryarchaeote KM3_191_F05</name>
    <dbReference type="NCBI Taxonomy" id="1457962"/>
    <lineage>
        <taxon>Archaea</taxon>
        <taxon>Methanobacteriati</taxon>
        <taxon>Methanobacteriota</taxon>
        <taxon>environmental samples</taxon>
    </lineage>
</organism>
<sequence>MTEAYCVKCKSKRTMSNAAQVTMKNGRKAMKGTCPTCSTGMYRILGN</sequence>
<proteinExistence type="predicted"/>